<dbReference type="PANTHER" id="PTHR36450">
    <property type="entry name" value="THIOREDOXIN"/>
    <property type="match status" value="1"/>
</dbReference>
<dbReference type="InterPro" id="IPR005243">
    <property type="entry name" value="THIRX-like_proc"/>
</dbReference>
<evidence type="ECO:0000256" key="1">
    <source>
        <dbReference type="PIRSR" id="PIRSR037031-50"/>
    </source>
</evidence>
<dbReference type="NCBIfam" id="TIGR00412">
    <property type="entry name" value="redox_disulf_2"/>
    <property type="match status" value="1"/>
</dbReference>
<dbReference type="InterPro" id="IPR036249">
    <property type="entry name" value="Thioredoxin-like_sf"/>
</dbReference>
<keyword evidence="5" id="KW-1185">Reference proteome</keyword>
<evidence type="ECO:0000259" key="3">
    <source>
        <dbReference type="Pfam" id="PF13192"/>
    </source>
</evidence>
<gene>
    <name evidence="4" type="ORF">HNR50_002852</name>
</gene>
<proteinExistence type="predicted"/>
<reference evidence="4 5" key="1">
    <citation type="submission" date="2020-08" db="EMBL/GenBank/DDBJ databases">
        <title>Genomic Encyclopedia of Type Strains, Phase IV (KMG-IV): sequencing the most valuable type-strain genomes for metagenomic binning, comparative biology and taxonomic classification.</title>
        <authorList>
            <person name="Goeker M."/>
        </authorList>
    </citation>
    <scope>NUCLEOTIDE SEQUENCE [LARGE SCALE GENOMIC DNA]</scope>
    <source>
        <strain evidence="4 5">DSM 2461</strain>
    </source>
</reference>
<accession>A0A841REB0</accession>
<feature type="domain" description="Thioredoxin-like fold" evidence="3">
    <location>
        <begin position="1"/>
        <end position="76"/>
    </location>
</feature>
<feature type="active site" description="Nucleophile" evidence="1">
    <location>
        <position position="13"/>
    </location>
</feature>
<dbReference type="PANTHER" id="PTHR36450:SF1">
    <property type="entry name" value="THIOREDOXIN"/>
    <property type="match status" value="1"/>
</dbReference>
<comment type="caution">
    <text evidence="4">The sequence shown here is derived from an EMBL/GenBank/DDBJ whole genome shotgun (WGS) entry which is preliminary data.</text>
</comment>
<dbReference type="Pfam" id="PF13192">
    <property type="entry name" value="Thioredoxin_3"/>
    <property type="match status" value="1"/>
</dbReference>
<keyword evidence="2" id="KW-0676">Redox-active center</keyword>
<sequence>MKIQILGGGCAKCKLLEEKAREAVSELEIEAEIVKVTDMDEIMEMGVMMTPALAIDDDVKSSGKVLTKDQVIEVLKSHQ</sequence>
<name>A0A841REB0_9SPIO</name>
<dbReference type="PIRSF" id="PIRSF037031">
    <property type="entry name" value="Redox_disulphide_2"/>
    <property type="match status" value="1"/>
</dbReference>
<feature type="disulfide bond" description="Redox-active" evidence="2">
    <location>
        <begin position="10"/>
        <end position="13"/>
    </location>
</feature>
<evidence type="ECO:0000313" key="4">
    <source>
        <dbReference type="EMBL" id="MBB6481179.1"/>
    </source>
</evidence>
<dbReference type="SUPFAM" id="SSF52833">
    <property type="entry name" value="Thioredoxin-like"/>
    <property type="match status" value="1"/>
</dbReference>
<evidence type="ECO:0000313" key="5">
    <source>
        <dbReference type="Proteomes" id="UP000587760"/>
    </source>
</evidence>
<dbReference type="AlphaFoldDB" id="A0A841REB0"/>
<feature type="active site" description="Nucleophile" evidence="1">
    <location>
        <position position="10"/>
    </location>
</feature>
<dbReference type="EMBL" id="JACHGJ010000005">
    <property type="protein sequence ID" value="MBB6481179.1"/>
    <property type="molecule type" value="Genomic_DNA"/>
</dbReference>
<dbReference type="RefSeq" id="WP_184747421.1">
    <property type="nucleotide sequence ID" value="NZ_JACHGJ010000005.1"/>
</dbReference>
<dbReference type="Gene3D" id="3.40.30.10">
    <property type="entry name" value="Glutaredoxin"/>
    <property type="match status" value="1"/>
</dbReference>
<keyword evidence="2" id="KW-1015">Disulfide bond</keyword>
<organism evidence="4 5">
    <name type="scientific">Spirochaeta isovalerica</name>
    <dbReference type="NCBI Taxonomy" id="150"/>
    <lineage>
        <taxon>Bacteria</taxon>
        <taxon>Pseudomonadati</taxon>
        <taxon>Spirochaetota</taxon>
        <taxon>Spirochaetia</taxon>
        <taxon>Spirochaetales</taxon>
        <taxon>Spirochaetaceae</taxon>
        <taxon>Spirochaeta</taxon>
    </lineage>
</organism>
<evidence type="ECO:0000256" key="2">
    <source>
        <dbReference type="PIRSR" id="PIRSR037031-51"/>
    </source>
</evidence>
<protein>
    <submittedName>
        <fullName evidence="4">Small redox-active disulfide protein 2</fullName>
    </submittedName>
</protein>
<dbReference type="Proteomes" id="UP000587760">
    <property type="component" value="Unassembled WGS sequence"/>
</dbReference>
<dbReference type="InterPro" id="IPR012336">
    <property type="entry name" value="Thioredoxin-like_fold"/>
</dbReference>